<dbReference type="Pfam" id="PF00385">
    <property type="entry name" value="Chromo"/>
    <property type="match status" value="1"/>
</dbReference>
<dbReference type="OrthoDB" id="433924at2759"/>
<dbReference type="PANTHER" id="PTHR22812">
    <property type="entry name" value="CHROMOBOX PROTEIN"/>
    <property type="match status" value="1"/>
</dbReference>
<dbReference type="OMA" id="GMEENSW"/>
<dbReference type="Pfam" id="PF01393">
    <property type="entry name" value="Chromo_shadow"/>
    <property type="match status" value="1"/>
</dbReference>
<evidence type="ECO:0000313" key="6">
    <source>
        <dbReference type="Proteomes" id="UP000019377"/>
    </source>
</evidence>
<dbReference type="RefSeq" id="XP_016293705.1">
    <property type="nucleotide sequence ID" value="XM_016434992.1"/>
</dbReference>
<dbReference type="InterPro" id="IPR016197">
    <property type="entry name" value="Chromo-like_dom_sf"/>
</dbReference>
<keyword evidence="6" id="KW-1185">Reference proteome</keyword>
<accession>V5EE16</accession>
<dbReference type="InterPro" id="IPR023780">
    <property type="entry name" value="Chromo_domain"/>
</dbReference>
<reference evidence="6" key="1">
    <citation type="journal article" date="2013" name="Genome Announc.">
        <title>Draft genome sequence of Pseudozyma brasiliensis sp. nov. strain GHG001, a high producer of endo-1,4-xylanase isolated from an insect pest of sugarcane.</title>
        <authorList>
            <person name="Oliveira J.V.D.C."/>
            <person name="dos Santos R.A.C."/>
            <person name="Borges T.A."/>
            <person name="Riano-Pachon D.M."/>
            <person name="Goldman G.H."/>
        </authorList>
    </citation>
    <scope>NUCLEOTIDE SEQUENCE [LARGE SCALE GENOMIC DNA]</scope>
    <source>
        <strain evidence="6">GHG001</strain>
    </source>
</reference>
<dbReference type="Gene3D" id="2.40.50.40">
    <property type="match status" value="2"/>
</dbReference>
<organism evidence="5 6">
    <name type="scientific">Kalmanozyma brasiliensis (strain GHG001)</name>
    <name type="common">Yeast</name>
    <name type="synonym">Pseudozyma brasiliensis</name>
    <dbReference type="NCBI Taxonomy" id="1365824"/>
    <lineage>
        <taxon>Eukaryota</taxon>
        <taxon>Fungi</taxon>
        <taxon>Dikarya</taxon>
        <taxon>Basidiomycota</taxon>
        <taxon>Ustilaginomycotina</taxon>
        <taxon>Ustilaginomycetes</taxon>
        <taxon>Ustilaginales</taxon>
        <taxon>Ustilaginaceae</taxon>
        <taxon>Kalmanozyma</taxon>
    </lineage>
</organism>
<sequence length="356" mass="39410">MSSAIAGPSASSSDDIDMPPASAPSPSTAAAISAALDSDSDAPEDEYEIEHIVSHSDITTDGQFSYYVKWKGYPESENSWVFESDMGGAQEMIKEYWAKVPKKSVKKMGVKKGKRHSHVGGSPEVKVKKSAMVEVKKAKRLAPSRSPTPRDSFVDIEDATIQRLRNDPTLSEEDRESLIAQHQHVLQIETLRKRYARIPDWDPIVRRIEAVEKTSNDKLRVFVLFNRGDRLAFEANVVHHRCPLKLLQFYEGNLRFKRREEGEGERREMRGEEDLSALEEYRKTNGEEEAVIVDDAATVEPGSSVYGDVVENGVNGTNGTTEAVDEVETEETLPAAAEVADEVSASAAIVDAQEDA</sequence>
<feature type="region of interest" description="Disordered" evidence="3">
    <location>
        <begin position="303"/>
        <end position="325"/>
    </location>
</feature>
<dbReference type="GO" id="GO:0005634">
    <property type="term" value="C:nucleus"/>
    <property type="evidence" value="ECO:0007669"/>
    <property type="project" value="UniProtKB-SubCell"/>
</dbReference>
<dbReference type="EMBL" id="KI545857">
    <property type="protein sequence ID" value="EST08716.1"/>
    <property type="molecule type" value="Genomic_DNA"/>
</dbReference>
<evidence type="ECO:0000256" key="3">
    <source>
        <dbReference type="SAM" id="MobiDB-lite"/>
    </source>
</evidence>
<evidence type="ECO:0000256" key="1">
    <source>
        <dbReference type="ARBA" id="ARBA00004123"/>
    </source>
</evidence>
<dbReference type="CDD" id="cd18969">
    <property type="entry name" value="chromodomain"/>
    <property type="match status" value="1"/>
</dbReference>
<dbReference type="InterPro" id="IPR000953">
    <property type="entry name" value="Chromo/chromo_shadow_dom"/>
</dbReference>
<name>V5EE16_KALBG</name>
<evidence type="ECO:0000256" key="2">
    <source>
        <dbReference type="ARBA" id="ARBA00023242"/>
    </source>
</evidence>
<dbReference type="SMART" id="SM00298">
    <property type="entry name" value="CHROMO"/>
    <property type="match status" value="1"/>
</dbReference>
<dbReference type="SMART" id="SM00300">
    <property type="entry name" value="ChSh"/>
    <property type="match status" value="1"/>
</dbReference>
<dbReference type="InterPro" id="IPR008251">
    <property type="entry name" value="Chromo_shadow_dom"/>
</dbReference>
<dbReference type="SUPFAM" id="SSF54160">
    <property type="entry name" value="Chromo domain-like"/>
    <property type="match status" value="2"/>
</dbReference>
<feature type="domain" description="Chromo" evidence="4">
    <location>
        <begin position="47"/>
        <end position="99"/>
    </location>
</feature>
<dbReference type="HOGENOM" id="CLU_045874_5_1_1"/>
<protein>
    <recommendedName>
        <fullName evidence="4">Chromo domain-containing protein</fullName>
    </recommendedName>
</protein>
<dbReference type="GeneID" id="27417602"/>
<proteinExistence type="predicted"/>
<evidence type="ECO:0000313" key="5">
    <source>
        <dbReference type="EMBL" id="EST08716.1"/>
    </source>
</evidence>
<evidence type="ECO:0000259" key="4">
    <source>
        <dbReference type="PROSITE" id="PS50013"/>
    </source>
</evidence>
<keyword evidence="2" id="KW-0539">Nucleus</keyword>
<dbReference type="PROSITE" id="PS50013">
    <property type="entry name" value="CHROMO_2"/>
    <property type="match status" value="1"/>
</dbReference>
<feature type="compositionally biased region" description="Low complexity" evidence="3">
    <location>
        <begin position="1"/>
        <end position="37"/>
    </location>
</feature>
<dbReference type="GO" id="GO:0006338">
    <property type="term" value="P:chromatin remodeling"/>
    <property type="evidence" value="ECO:0007669"/>
    <property type="project" value="UniProtKB-ARBA"/>
</dbReference>
<dbReference type="eggNOG" id="KOG1911">
    <property type="taxonomic scope" value="Eukaryota"/>
</dbReference>
<dbReference type="Proteomes" id="UP000019377">
    <property type="component" value="Unassembled WGS sequence"/>
</dbReference>
<dbReference type="InterPro" id="IPR051219">
    <property type="entry name" value="Heterochromatin_chromo-domain"/>
</dbReference>
<comment type="subcellular location">
    <subcellularLocation>
        <location evidence="1">Nucleus</location>
    </subcellularLocation>
</comment>
<dbReference type="AlphaFoldDB" id="V5EE16"/>
<gene>
    <name evidence="5" type="ORF">PSEUBRA_SCAF15g05727</name>
</gene>
<feature type="region of interest" description="Disordered" evidence="3">
    <location>
        <begin position="1"/>
        <end position="44"/>
    </location>
</feature>
<dbReference type="STRING" id="1365824.V5EE16"/>